<evidence type="ECO:0000256" key="9">
    <source>
        <dbReference type="ARBA" id="ARBA00022833"/>
    </source>
</evidence>
<evidence type="ECO:0000256" key="7">
    <source>
        <dbReference type="ARBA" id="ARBA00022723"/>
    </source>
</evidence>
<feature type="transmembrane region" description="Helical" evidence="13">
    <location>
        <begin position="48"/>
        <end position="73"/>
    </location>
</feature>
<keyword evidence="10 13" id="KW-1133">Transmembrane helix</keyword>
<evidence type="ECO:0000259" key="14">
    <source>
        <dbReference type="Pfam" id="PF02163"/>
    </source>
</evidence>
<evidence type="ECO:0000256" key="3">
    <source>
        <dbReference type="ARBA" id="ARBA00007931"/>
    </source>
</evidence>
<comment type="caution">
    <text evidence="15">The sequence shown here is derived from an EMBL/GenBank/DDBJ whole genome shotgun (WGS) entry which is preliminary data.</text>
</comment>
<feature type="transmembrane region" description="Helical" evidence="13">
    <location>
        <begin position="125"/>
        <end position="144"/>
    </location>
</feature>
<proteinExistence type="inferred from homology"/>
<reference evidence="15 16" key="1">
    <citation type="journal article" date="2016" name="Nat. Commun.">
        <title>Thousands of microbial genomes shed light on interconnected biogeochemical processes in an aquifer system.</title>
        <authorList>
            <person name="Anantharaman K."/>
            <person name="Brown C.T."/>
            <person name="Hug L.A."/>
            <person name="Sharon I."/>
            <person name="Castelle C.J."/>
            <person name="Probst A.J."/>
            <person name="Thomas B.C."/>
            <person name="Singh A."/>
            <person name="Wilkins M.J."/>
            <person name="Karaoz U."/>
            <person name="Brodie E.L."/>
            <person name="Williams K.H."/>
            <person name="Hubbard S.S."/>
            <person name="Banfield J.F."/>
        </authorList>
    </citation>
    <scope>NUCLEOTIDE SEQUENCE [LARGE SCALE GENOMIC DNA]</scope>
</reference>
<protein>
    <recommendedName>
        <fullName evidence="14">Peptidase M50 domain-containing protein</fullName>
    </recommendedName>
</protein>
<keyword evidence="12 13" id="KW-0472">Membrane</keyword>
<keyword evidence="4" id="KW-1003">Cell membrane</keyword>
<gene>
    <name evidence="15" type="ORF">A3C86_04945</name>
</gene>
<dbReference type="PANTHER" id="PTHR35864:SF1">
    <property type="entry name" value="ZINC METALLOPROTEASE YWHC-RELATED"/>
    <property type="match status" value="1"/>
</dbReference>
<feature type="transmembrane region" description="Helical" evidence="13">
    <location>
        <begin position="177"/>
        <end position="202"/>
    </location>
</feature>
<dbReference type="PANTHER" id="PTHR35864">
    <property type="entry name" value="ZINC METALLOPROTEASE MJ0611-RELATED"/>
    <property type="match status" value="1"/>
</dbReference>
<dbReference type="GO" id="GO:0008237">
    <property type="term" value="F:metallopeptidase activity"/>
    <property type="evidence" value="ECO:0007669"/>
    <property type="project" value="UniProtKB-KW"/>
</dbReference>
<evidence type="ECO:0000256" key="4">
    <source>
        <dbReference type="ARBA" id="ARBA00022475"/>
    </source>
</evidence>
<comment type="similarity">
    <text evidence="3">Belongs to the peptidase M50B family.</text>
</comment>
<evidence type="ECO:0000256" key="11">
    <source>
        <dbReference type="ARBA" id="ARBA00023049"/>
    </source>
</evidence>
<keyword evidence="6 13" id="KW-0812">Transmembrane</keyword>
<dbReference type="InterPro" id="IPR044537">
    <property type="entry name" value="Rip2-like"/>
</dbReference>
<dbReference type="InterPro" id="IPR008915">
    <property type="entry name" value="Peptidase_M50"/>
</dbReference>
<evidence type="ECO:0000256" key="13">
    <source>
        <dbReference type="SAM" id="Phobius"/>
    </source>
</evidence>
<feature type="transmembrane region" description="Helical" evidence="13">
    <location>
        <begin position="93"/>
        <end position="113"/>
    </location>
</feature>
<accession>A0A1F6DFW7</accession>
<dbReference type="Proteomes" id="UP000178042">
    <property type="component" value="Unassembled WGS sequence"/>
</dbReference>
<dbReference type="AlphaFoldDB" id="A0A1F6DFW7"/>
<evidence type="ECO:0000256" key="8">
    <source>
        <dbReference type="ARBA" id="ARBA00022801"/>
    </source>
</evidence>
<dbReference type="GO" id="GO:0005886">
    <property type="term" value="C:plasma membrane"/>
    <property type="evidence" value="ECO:0007669"/>
    <property type="project" value="UniProtKB-SubCell"/>
</dbReference>
<feature type="transmembrane region" description="Helical" evidence="13">
    <location>
        <begin position="6"/>
        <end position="27"/>
    </location>
</feature>
<evidence type="ECO:0000256" key="10">
    <source>
        <dbReference type="ARBA" id="ARBA00022989"/>
    </source>
</evidence>
<sequence length="208" mass="22241">MEILDAVFLVAVIMFSAVIHELMHGVAANKLGDPTARLMGRLTLNPLVHLDAFGSVILPLVLVLTNSSILFGWAKPVPYNPFNLRPGRWSEAIVAGAGPFSNLVIALLGGAVIRLGILPSGLNDVVFLIVIVNVMLFLFNLIPVPPLDGSKVLSAVLPRSASIVYSGWRTRMEYNPFMGMGIVLVIILFLGDAFGGLVYGIAHLITGV</sequence>
<feature type="domain" description="Peptidase M50" evidence="14">
    <location>
        <begin position="120"/>
        <end position="159"/>
    </location>
</feature>
<organism evidence="15 16">
    <name type="scientific">Candidatus Kaiserbacteria bacterium RIFCSPHIGHO2_02_FULL_49_16</name>
    <dbReference type="NCBI Taxonomy" id="1798490"/>
    <lineage>
        <taxon>Bacteria</taxon>
        <taxon>Candidatus Kaiseribacteriota</taxon>
    </lineage>
</organism>
<keyword evidence="8" id="KW-0378">Hydrolase</keyword>
<evidence type="ECO:0000256" key="5">
    <source>
        <dbReference type="ARBA" id="ARBA00022670"/>
    </source>
</evidence>
<evidence type="ECO:0000256" key="1">
    <source>
        <dbReference type="ARBA" id="ARBA00001947"/>
    </source>
</evidence>
<dbReference type="CDD" id="cd06158">
    <property type="entry name" value="S2P-M50_like_1"/>
    <property type="match status" value="1"/>
</dbReference>
<dbReference type="GO" id="GO:0006508">
    <property type="term" value="P:proteolysis"/>
    <property type="evidence" value="ECO:0007669"/>
    <property type="project" value="UniProtKB-KW"/>
</dbReference>
<evidence type="ECO:0000313" key="15">
    <source>
        <dbReference type="EMBL" id="OGG60323.1"/>
    </source>
</evidence>
<keyword evidence="9" id="KW-0862">Zinc</keyword>
<keyword evidence="7" id="KW-0479">Metal-binding</keyword>
<evidence type="ECO:0000256" key="2">
    <source>
        <dbReference type="ARBA" id="ARBA00004651"/>
    </source>
</evidence>
<comment type="cofactor">
    <cofactor evidence="1">
        <name>Zn(2+)</name>
        <dbReference type="ChEBI" id="CHEBI:29105"/>
    </cofactor>
</comment>
<keyword evidence="11" id="KW-0482">Metalloprotease</keyword>
<evidence type="ECO:0000313" key="16">
    <source>
        <dbReference type="Proteomes" id="UP000178042"/>
    </source>
</evidence>
<evidence type="ECO:0000256" key="6">
    <source>
        <dbReference type="ARBA" id="ARBA00022692"/>
    </source>
</evidence>
<dbReference type="InterPro" id="IPR052348">
    <property type="entry name" value="Metallopeptidase_M50B"/>
</dbReference>
<dbReference type="Pfam" id="PF02163">
    <property type="entry name" value="Peptidase_M50"/>
    <property type="match status" value="1"/>
</dbReference>
<keyword evidence="5" id="KW-0645">Protease</keyword>
<comment type="subcellular location">
    <subcellularLocation>
        <location evidence="2">Cell membrane</location>
        <topology evidence="2">Multi-pass membrane protein</topology>
    </subcellularLocation>
</comment>
<evidence type="ECO:0000256" key="12">
    <source>
        <dbReference type="ARBA" id="ARBA00023136"/>
    </source>
</evidence>
<dbReference type="EMBL" id="MFLD01000018">
    <property type="protein sequence ID" value="OGG60323.1"/>
    <property type="molecule type" value="Genomic_DNA"/>
</dbReference>
<name>A0A1F6DFW7_9BACT</name>
<dbReference type="GO" id="GO:0046872">
    <property type="term" value="F:metal ion binding"/>
    <property type="evidence" value="ECO:0007669"/>
    <property type="project" value="UniProtKB-KW"/>
</dbReference>